<dbReference type="SUPFAM" id="SSF52016">
    <property type="entry name" value="LeuD/IlvD-like"/>
    <property type="match status" value="1"/>
</dbReference>
<keyword evidence="7" id="KW-0432">Leucine biosynthesis</keyword>
<dbReference type="OrthoDB" id="9777465at2"/>
<dbReference type="AlphaFoldDB" id="A0A193GCI8"/>
<dbReference type="NCBIfam" id="NF002458">
    <property type="entry name" value="PRK01641.1"/>
    <property type="match status" value="1"/>
</dbReference>
<comment type="similarity">
    <text evidence="4">Belongs to the LeuD family. LeuD type 1 subfamily.</text>
</comment>
<evidence type="ECO:0000256" key="2">
    <source>
        <dbReference type="ARBA" id="ARBA00002695"/>
    </source>
</evidence>
<accession>A0A193GCI8</accession>
<evidence type="ECO:0000256" key="9">
    <source>
        <dbReference type="ARBA" id="ARBA00023239"/>
    </source>
</evidence>
<dbReference type="UniPathway" id="UPA00048">
    <property type="reaction ID" value="UER00071"/>
</dbReference>
<dbReference type="NCBIfam" id="TIGR00171">
    <property type="entry name" value="leuD"/>
    <property type="match status" value="1"/>
</dbReference>
<dbReference type="GO" id="GO:0009316">
    <property type="term" value="C:3-isopropylmalate dehydratase complex"/>
    <property type="evidence" value="ECO:0007669"/>
    <property type="project" value="InterPro"/>
</dbReference>
<dbReference type="Gene3D" id="3.20.19.10">
    <property type="entry name" value="Aconitase, domain 4"/>
    <property type="match status" value="1"/>
</dbReference>
<dbReference type="EC" id="4.2.1.33" evidence="6"/>
<evidence type="ECO:0000256" key="3">
    <source>
        <dbReference type="ARBA" id="ARBA00004729"/>
    </source>
</evidence>
<dbReference type="PANTHER" id="PTHR43345:SF5">
    <property type="entry name" value="3-ISOPROPYLMALATE DEHYDRATASE SMALL SUBUNIT"/>
    <property type="match status" value="1"/>
</dbReference>
<keyword evidence="10" id="KW-0100">Branched-chain amino acid biosynthesis</keyword>
<sequence>MRKPVRDIEGIMAVMPMANINTDAIIPSVWLRTATADMGKGLFGGSRYDDQGRERPGFILNREPYRHARILLADENFGCGSSREAAVWALVQFGIGCVLAPSFADIFYENAFRNGLVAGIVDTTVYRALLAAARTCETAPPPCHVDLAGATVRGPDGITHPFAIPASRAQALMRGDDEIAMTQRHLPAIEAHYAATRTDAAWLFPNALQRSSAP</sequence>
<dbReference type="PANTHER" id="PTHR43345">
    <property type="entry name" value="3-ISOPROPYLMALATE DEHYDRATASE SMALL SUBUNIT 2-RELATED-RELATED"/>
    <property type="match status" value="1"/>
</dbReference>
<comment type="catalytic activity">
    <reaction evidence="1">
        <text>(2R,3S)-3-isopropylmalate = (2S)-2-isopropylmalate</text>
        <dbReference type="Rhea" id="RHEA:32287"/>
        <dbReference type="ChEBI" id="CHEBI:1178"/>
        <dbReference type="ChEBI" id="CHEBI:35121"/>
        <dbReference type="EC" id="4.2.1.33"/>
    </reaction>
</comment>
<evidence type="ECO:0000256" key="1">
    <source>
        <dbReference type="ARBA" id="ARBA00000491"/>
    </source>
</evidence>
<feature type="domain" description="Aconitase A/isopropylmalate dehydratase small subunit swivel" evidence="11">
    <location>
        <begin position="7"/>
        <end position="117"/>
    </location>
</feature>
<evidence type="ECO:0000313" key="13">
    <source>
        <dbReference type="Proteomes" id="UP000091926"/>
    </source>
</evidence>
<keyword evidence="8" id="KW-0028">Amino-acid biosynthesis</keyword>
<proteinExistence type="inferred from homology"/>
<evidence type="ECO:0000256" key="10">
    <source>
        <dbReference type="ARBA" id="ARBA00023304"/>
    </source>
</evidence>
<reference evidence="12 13" key="1">
    <citation type="submission" date="2016-06" db="EMBL/GenBank/DDBJ databases">
        <title>Complete genome sequences of Bordetella bronchialis and Bordetella flabilis.</title>
        <authorList>
            <person name="LiPuma J.J."/>
            <person name="Spilker T."/>
        </authorList>
    </citation>
    <scope>NUCLEOTIDE SEQUENCE [LARGE SCALE GENOMIC DNA]</scope>
    <source>
        <strain evidence="12 13">AU10664</strain>
    </source>
</reference>
<dbReference type="STRING" id="463014.BAU07_08660"/>
<dbReference type="Proteomes" id="UP000091926">
    <property type="component" value="Chromosome"/>
</dbReference>
<evidence type="ECO:0000256" key="6">
    <source>
        <dbReference type="ARBA" id="ARBA00011998"/>
    </source>
</evidence>
<dbReference type="Pfam" id="PF00694">
    <property type="entry name" value="Aconitase_C"/>
    <property type="match status" value="1"/>
</dbReference>
<protein>
    <recommendedName>
        <fullName evidence="6">3-isopropylmalate dehydratase</fullName>
        <ecNumber evidence="6">4.2.1.33</ecNumber>
    </recommendedName>
</protein>
<dbReference type="InterPro" id="IPR004431">
    <property type="entry name" value="3-IsopropMal_deHydase_ssu"/>
</dbReference>
<dbReference type="RefSeq" id="WP_066656126.1">
    <property type="nucleotide sequence ID" value="NZ_CBCSCL010000014.1"/>
</dbReference>
<organism evidence="12 13">
    <name type="scientific">Bordetella flabilis</name>
    <dbReference type="NCBI Taxonomy" id="463014"/>
    <lineage>
        <taxon>Bacteria</taxon>
        <taxon>Pseudomonadati</taxon>
        <taxon>Pseudomonadota</taxon>
        <taxon>Betaproteobacteria</taxon>
        <taxon>Burkholderiales</taxon>
        <taxon>Alcaligenaceae</taxon>
        <taxon>Bordetella</taxon>
    </lineage>
</organism>
<evidence type="ECO:0000256" key="8">
    <source>
        <dbReference type="ARBA" id="ARBA00022605"/>
    </source>
</evidence>
<dbReference type="KEGG" id="bfz:BAU07_08660"/>
<dbReference type="GO" id="GO:0009098">
    <property type="term" value="P:L-leucine biosynthetic process"/>
    <property type="evidence" value="ECO:0007669"/>
    <property type="project" value="UniProtKB-UniPathway"/>
</dbReference>
<comment type="function">
    <text evidence="2">Catalyzes the isomerization between 2-isopropylmalate and 3-isopropylmalate, via the formation of 2-isopropylmaleate.</text>
</comment>
<keyword evidence="9" id="KW-0456">Lyase</keyword>
<dbReference type="InterPro" id="IPR000573">
    <property type="entry name" value="AconitaseA/IPMdHydase_ssu_swvl"/>
</dbReference>
<dbReference type="GO" id="GO:0003861">
    <property type="term" value="F:3-isopropylmalate dehydratase activity"/>
    <property type="evidence" value="ECO:0007669"/>
    <property type="project" value="UniProtKB-EC"/>
</dbReference>
<evidence type="ECO:0000313" key="12">
    <source>
        <dbReference type="EMBL" id="ANN77171.1"/>
    </source>
</evidence>
<dbReference type="InterPro" id="IPR015928">
    <property type="entry name" value="Aconitase/3IPM_dehydase_swvl"/>
</dbReference>
<name>A0A193GCI8_9BORD</name>
<evidence type="ECO:0000259" key="11">
    <source>
        <dbReference type="Pfam" id="PF00694"/>
    </source>
</evidence>
<evidence type="ECO:0000256" key="4">
    <source>
        <dbReference type="ARBA" id="ARBA00009845"/>
    </source>
</evidence>
<dbReference type="EMBL" id="CP016172">
    <property type="protein sequence ID" value="ANN77171.1"/>
    <property type="molecule type" value="Genomic_DNA"/>
</dbReference>
<comment type="pathway">
    <text evidence="3">Amino-acid biosynthesis; L-leucine biosynthesis; L-leucine from 3-methyl-2-oxobutanoate: step 2/4.</text>
</comment>
<dbReference type="InterPro" id="IPR050075">
    <property type="entry name" value="LeuD"/>
</dbReference>
<evidence type="ECO:0000256" key="5">
    <source>
        <dbReference type="ARBA" id="ARBA00011271"/>
    </source>
</evidence>
<comment type="subunit">
    <text evidence="5">Heterodimer of LeuC and LeuD.</text>
</comment>
<gene>
    <name evidence="12" type="ORF">BAU07_08660</name>
</gene>
<evidence type="ECO:0000256" key="7">
    <source>
        <dbReference type="ARBA" id="ARBA00022430"/>
    </source>
</evidence>
<keyword evidence="13" id="KW-1185">Reference proteome</keyword>